<feature type="compositionally biased region" description="Low complexity" evidence="5">
    <location>
        <begin position="528"/>
        <end position="550"/>
    </location>
</feature>
<feature type="region of interest" description="Disordered" evidence="5">
    <location>
        <begin position="304"/>
        <end position="328"/>
    </location>
</feature>
<accession>A0A8J4EYG5</accession>
<dbReference type="Proteomes" id="UP000747399">
    <property type="component" value="Unassembled WGS sequence"/>
</dbReference>
<keyword evidence="2" id="KW-0863">Zinc-finger</keyword>
<feature type="region of interest" description="Disordered" evidence="5">
    <location>
        <begin position="358"/>
        <end position="441"/>
    </location>
</feature>
<gene>
    <name evidence="7" type="ORF">Vafri_8923</name>
</gene>
<sequence>MENGEAPWNEDDYNFDRRRLTVQKKERIEDPDYEQPQVHLHTAPQARSEPQGAPVSVTGLQSTSSKPDVCCLVKGCHADLANSKAYYRRFRICEAHMKSLSLSIEGRSCRFCQQCGKFHLVEEFDGANRNCRKALMIRFYKRRNMPLTNLQSASGRSDTQAAATTTNAYSQQELKLEPRKRGRPRAPRPDILEEEQAATSGGSGPGSPPPVGGSNGAAAARAAAAAGFDSALQAAYMAASRGYQGTTGLGVTPATAIGPPGYSQGGVRMAGIEIGEVDDEHDRRPPNLRRRSTTAPHVLTAAVGGHDVGNQGRHGGGGSDRVASGTTGCGEIMDEMRMHPSSQLQNQMATLHVLPNHGTGAPVDRGGQGPLGYAPDGQRVGGGSGSLSRCSSSHSQDLDGGVAARGVGVDGRRRAALPQLGTGATVTKTAGGSSDGGCERADGLNARGGGLGPILDAGRLSGSAAQLGLASLLGGFGGGGLLQVLPAQPGGEGPRLQLLRGPPAGQPMEESAWRGATADADAVPPLSSRPSHNSTRSSDDVAAAAATAARRTLKLGGISASGGGGRQSPHRHRLPSDYQDALLGDEQQLQQQLRAGLQHQRGLTGHGKAALAGLSSIKREGVEVMREPGSSATAAAVAAAATVASAQGHETDRGLRLPLREAAAGGGGGGGDSGLDIFISAQRLVSEPRWFPPDAARDLPLGLRLGAAAGVDGGVSGRSYDRDRGYEFECERERGREILGLDVGSMRGGTQSALLVGQHSGLAAADDARRRTGAASVLSLDVGELINATRGRTAGTGGGGGGGAFGTARSGTAGSMQYLRLEPSGTSALEPLRAELRGVAATAGPLPPLSAATDEEKRNAAVARLLSQMPVSQQLELLQQMPYEQMIALLQMLPHAQQVALLLELQNERRVRMLQQQQQQEQQLQQHLVLLQARGGTGSGAGGGATLALDLTVDPPTSPAASAARVALGPVIPLARKPIRQQPLLPLGFPQQQQQYSELLPQQQQHESAGTVGPLQFLSFPNASTRLQRMPDGNMVLELPVTAATPGESAATAAAAMPVLRLQPMPGPGTTMQLTAGDAGNGGAPAIALSGNSSLLLNLTNGAIRLPSNTLVMRSGSSGAQGSKAVAAVSGPLLAVDYRSRDGGRDSGGGEDALERLSLKLHGMRPEQLAPDVSQRLQAWLQSMDAVTLQGTLRSGCVNLVLDVNLRLPAQSGRHTRNPTEAADGVGGSDSVDSKTRGGRAAMTCTYPPPADAEVGSADACRGGGDAGAEECVPEYVADRLAAAALAAALGLDMWLDPGDDVPVTAAAVGAAAAAMGVRALVQVGSQVVYPPLERQSTSAVAPVVHELAPLAIVQGAPAVLYMVGQFLAGTEVRLHVRLNGRRLGAFVQMEAELNDDGMGVAQHPSQQTQTQQQERRWEQTCHQHRRTGEQEAHDSPGTGLSNRRALWSSCGASRCSVTDIAGVSSLNGTGDGTIGTGEPRSKSQASHHGARTEEEMDGGVGSRAEEEVSELGSDIGAVQGQGHHCSSKDSAVGGALVYLDPPTGPGLAVLEWEAGIGGVLGGWWPLVVAPNAEVAAEVNGLVAWHGQWRPQRPPRCADIRSQASCGENPEPAGGWEQEEEEEEEAREDYEDVPRLHELLTDLGLVLDALYNSNSIGNSCCCDGRYNNSSNASSSGCGNGDSNIDWEADMQDLLRRLRRQFSDCPATAATAEASAFSKCRSAVAWERSDGGNAHKPPLRPNSARRASGYAPDARMDSIPTGGLVPCETWPGGVMSSTTAAPTTAGASSDCPPAGTSSPAEAAAAAAHFGMDPDLLECYIRRAKRLLPYCLARAMPHTAAEVLLFLTRVACVPFSELCDMRIHTQLQPQLYEHQQLGQQLDHRTEAAEPELGGPLHSSVGAPDGGFSLLHLAASSGCVRCVDMLLREGLWNDVLLDPLVAGTGGWTPVQLAAVHASYSIGTYTPADILSSLLSYIAAAWHMAMAAAALTSTPTQHMLELYRSSGGAIPDLRRLAVIARACPMVTAPLLDTGNAVEVSSDDSTMPSSFTALFTCEGVTPELYGQGHVTKRSESISPKNAVYDSSWQLEDAAVAVATAIGGGGASYSNGGLLLLGGAGLPKDECTDGTRDSDDNTSGPWQWSCSMSTASTSCDQCGVNTQSQSHCLCSDDMLSLLSSGSFTASGDSDSGSNGCCGCDCGCGESSADSEESDVDLSARAPEPL</sequence>
<feature type="region of interest" description="Disordered" evidence="5">
    <location>
        <begin position="150"/>
        <end position="216"/>
    </location>
</feature>
<feature type="region of interest" description="Disordered" evidence="5">
    <location>
        <begin position="1466"/>
        <end position="1512"/>
    </location>
</feature>
<feature type="compositionally biased region" description="Low complexity" evidence="5">
    <location>
        <begin position="1775"/>
        <end position="1788"/>
    </location>
</feature>
<reference evidence="7" key="1">
    <citation type="journal article" date="2021" name="Proc. Natl. Acad. Sci. U.S.A.">
        <title>Three genomes in the algal genus Volvox reveal the fate of a haploid sex-determining region after a transition to homothallism.</title>
        <authorList>
            <person name="Yamamoto K."/>
            <person name="Hamaji T."/>
            <person name="Kawai-Toyooka H."/>
            <person name="Matsuzaki R."/>
            <person name="Takahashi F."/>
            <person name="Nishimura Y."/>
            <person name="Kawachi M."/>
            <person name="Noguchi H."/>
            <person name="Minakuchi Y."/>
            <person name="Umen J.G."/>
            <person name="Toyoda A."/>
            <person name="Nozaki H."/>
        </authorList>
    </citation>
    <scope>NUCLEOTIDE SEQUENCE</scope>
    <source>
        <strain evidence="7">NIES-3780</strain>
    </source>
</reference>
<feature type="compositionally biased region" description="Low complexity" evidence="5">
    <location>
        <begin position="386"/>
        <end position="407"/>
    </location>
</feature>
<dbReference type="EMBL" id="BNCO01000014">
    <property type="protein sequence ID" value="GIL53302.1"/>
    <property type="molecule type" value="Genomic_DNA"/>
</dbReference>
<proteinExistence type="predicted"/>
<feature type="compositionally biased region" description="Basic and acidic residues" evidence="5">
    <location>
        <begin position="1414"/>
        <end position="1435"/>
    </location>
</feature>
<dbReference type="Pfam" id="PF03110">
    <property type="entry name" value="SBP"/>
    <property type="match status" value="1"/>
</dbReference>
<evidence type="ECO:0000256" key="5">
    <source>
        <dbReference type="SAM" id="MobiDB-lite"/>
    </source>
</evidence>
<feature type="compositionally biased region" description="Acidic residues" evidence="5">
    <location>
        <begin position="1617"/>
        <end position="1631"/>
    </location>
</feature>
<feature type="region of interest" description="Disordered" evidence="5">
    <location>
        <begin position="492"/>
        <end position="575"/>
    </location>
</feature>
<dbReference type="InterPro" id="IPR004333">
    <property type="entry name" value="SBP_dom"/>
</dbReference>
<evidence type="ECO:0000256" key="3">
    <source>
        <dbReference type="ARBA" id="ARBA00022833"/>
    </source>
</evidence>
<keyword evidence="4" id="KW-0175">Coiled coil</keyword>
<dbReference type="GO" id="GO:0003677">
    <property type="term" value="F:DNA binding"/>
    <property type="evidence" value="ECO:0007669"/>
    <property type="project" value="InterPro"/>
</dbReference>
<name>A0A8J4EYG5_9CHLO</name>
<dbReference type="InterPro" id="IPR044817">
    <property type="entry name" value="SBP-like"/>
</dbReference>
<dbReference type="GO" id="GO:0008270">
    <property type="term" value="F:zinc ion binding"/>
    <property type="evidence" value="ECO:0007669"/>
    <property type="project" value="UniProtKB-KW"/>
</dbReference>
<dbReference type="PANTHER" id="PTHR31251:SF169">
    <property type="entry name" value="SQUAMOSA PROMOTER-BINDING-LIKE PROTEIN 8"/>
    <property type="match status" value="1"/>
</dbReference>
<feature type="compositionally biased region" description="Polar residues" evidence="5">
    <location>
        <begin position="150"/>
        <end position="173"/>
    </location>
</feature>
<evidence type="ECO:0000256" key="2">
    <source>
        <dbReference type="ARBA" id="ARBA00022771"/>
    </source>
</evidence>
<keyword evidence="8" id="KW-1185">Reference proteome</keyword>
<evidence type="ECO:0000259" key="6">
    <source>
        <dbReference type="PROSITE" id="PS51141"/>
    </source>
</evidence>
<comment type="caution">
    <text evidence="7">The sequence shown here is derived from an EMBL/GenBank/DDBJ whole genome shotgun (WGS) entry which is preliminary data.</text>
</comment>
<dbReference type="GO" id="GO:0005634">
    <property type="term" value="C:nucleus"/>
    <property type="evidence" value="ECO:0007669"/>
    <property type="project" value="InterPro"/>
</dbReference>
<feature type="coiled-coil region" evidence="4">
    <location>
        <begin position="903"/>
        <end position="934"/>
    </location>
</feature>
<feature type="region of interest" description="Disordered" evidence="5">
    <location>
        <begin position="1774"/>
        <end position="1797"/>
    </location>
</feature>
<dbReference type="PANTHER" id="PTHR31251">
    <property type="entry name" value="SQUAMOSA PROMOTER-BINDING-LIKE PROTEIN 4"/>
    <property type="match status" value="1"/>
</dbReference>
<dbReference type="SUPFAM" id="SSF103612">
    <property type="entry name" value="SBT domain"/>
    <property type="match status" value="1"/>
</dbReference>
<feature type="region of interest" description="Disordered" evidence="5">
    <location>
        <begin position="1211"/>
        <end position="1243"/>
    </location>
</feature>
<dbReference type="PROSITE" id="PS51141">
    <property type="entry name" value="ZF_SBP"/>
    <property type="match status" value="1"/>
</dbReference>
<evidence type="ECO:0000313" key="7">
    <source>
        <dbReference type="EMBL" id="GIL53302.1"/>
    </source>
</evidence>
<dbReference type="InterPro" id="IPR036893">
    <property type="entry name" value="SBP_sf"/>
</dbReference>
<feature type="region of interest" description="Disordered" evidence="5">
    <location>
        <begin position="2198"/>
        <end position="2219"/>
    </location>
</feature>
<feature type="domain" description="SBP-type" evidence="6">
    <location>
        <begin position="68"/>
        <end position="145"/>
    </location>
</feature>
<dbReference type="Gene3D" id="4.10.1100.10">
    <property type="entry name" value="Transcription factor, SBP-box domain"/>
    <property type="match status" value="1"/>
</dbReference>
<protein>
    <recommendedName>
        <fullName evidence="6">SBP-type domain-containing protein</fullName>
    </recommendedName>
</protein>
<keyword evidence="1" id="KW-0479">Metal-binding</keyword>
<evidence type="ECO:0000313" key="8">
    <source>
        <dbReference type="Proteomes" id="UP000747399"/>
    </source>
</evidence>
<feature type="region of interest" description="Disordered" evidence="5">
    <location>
        <begin position="24"/>
        <end position="60"/>
    </location>
</feature>
<feature type="compositionally biased region" description="Low complexity" evidence="5">
    <location>
        <begin position="421"/>
        <end position="432"/>
    </location>
</feature>
<evidence type="ECO:0000256" key="1">
    <source>
        <dbReference type="ARBA" id="ARBA00022723"/>
    </source>
</evidence>
<evidence type="ECO:0000256" key="4">
    <source>
        <dbReference type="SAM" id="Coils"/>
    </source>
</evidence>
<keyword evidence="3" id="KW-0862">Zinc</keyword>
<feature type="region of interest" description="Disordered" evidence="5">
    <location>
        <begin position="1591"/>
        <end position="1631"/>
    </location>
</feature>
<feature type="region of interest" description="Disordered" evidence="5">
    <location>
        <begin position="1727"/>
        <end position="1752"/>
    </location>
</feature>
<feature type="region of interest" description="Disordered" evidence="5">
    <location>
        <begin position="1398"/>
        <end position="1441"/>
    </location>
</feature>
<organism evidence="7 8">
    <name type="scientific">Volvox africanus</name>
    <dbReference type="NCBI Taxonomy" id="51714"/>
    <lineage>
        <taxon>Eukaryota</taxon>
        <taxon>Viridiplantae</taxon>
        <taxon>Chlorophyta</taxon>
        <taxon>core chlorophytes</taxon>
        <taxon>Chlorophyceae</taxon>
        <taxon>CS clade</taxon>
        <taxon>Chlamydomonadales</taxon>
        <taxon>Volvocaceae</taxon>
        <taxon>Volvox</taxon>
    </lineage>
</organism>